<reference evidence="3" key="1">
    <citation type="submission" date="2016-03" db="EMBL/GenBank/DDBJ databases">
        <authorList>
            <person name="Ploux O."/>
        </authorList>
    </citation>
    <scope>NUCLEOTIDE SEQUENCE</scope>
    <source>
        <strain evidence="3">UC1</strain>
    </source>
</reference>
<dbReference type="PANTHER" id="PTHR35568">
    <property type="entry name" value="TRANSCRIPTIONAL REGULATOR DAUR"/>
    <property type="match status" value="1"/>
</dbReference>
<dbReference type="EMBL" id="FLQR01000008">
    <property type="protein sequence ID" value="SBS73276.1"/>
    <property type="molecule type" value="Genomic_DNA"/>
</dbReference>
<proteinExistence type="predicted"/>
<dbReference type="PANTHER" id="PTHR35568:SF1">
    <property type="entry name" value="TRANSCRIPTIONAL REGULATOR DAUR"/>
    <property type="match status" value="1"/>
</dbReference>
<dbReference type="AlphaFoldDB" id="A0A1Y5P3I8"/>
<feature type="domain" description="Transcriptional regulator DauR-like HTH" evidence="2">
    <location>
        <begin position="220"/>
        <end position="278"/>
    </location>
</feature>
<evidence type="ECO:0000259" key="1">
    <source>
        <dbReference type="Pfam" id="PF08348"/>
    </source>
</evidence>
<sequence>MLFIALCAAHWFLATRKDVAEQRNNVLRYIHTPSHTQETTVADSTPALGGDIADFRAPRRTLDGERLITVFSRLVEPIGRALPTSSEVVLHDLSLLPNSIVAVFGDVTGRRVGDPSTDLLLEQAVAGFAEHDLGYETVLSDGRRMRSSTMIIRDVAGHPVAALCINTDISAWMAIKQVADAMVSVAGMKEGDRPVALPSTSTAESKEMFVRDVDELASYLIHQTITAVGIPVSQMKKEHKLQVVAKLKARGLFLLREAVEMIAESLDVSRFTIYNYLNELASSEDGDGAEQ</sequence>
<protein>
    <submittedName>
        <fullName evidence="3">YheO-like protein</fullName>
    </submittedName>
</protein>
<dbReference type="InterPro" id="IPR013559">
    <property type="entry name" value="YheO"/>
</dbReference>
<dbReference type="Pfam" id="PF08348">
    <property type="entry name" value="PAS_6"/>
    <property type="match status" value="1"/>
</dbReference>
<dbReference type="Pfam" id="PF13309">
    <property type="entry name" value="HTH_22"/>
    <property type="match status" value="1"/>
</dbReference>
<name>A0A1Y5P3I8_9MICO</name>
<feature type="domain" description="YheO-like" evidence="1">
    <location>
        <begin position="71"/>
        <end position="177"/>
    </location>
</feature>
<dbReference type="InterPro" id="IPR039446">
    <property type="entry name" value="DauR-like"/>
</dbReference>
<gene>
    <name evidence="3" type="ORF">MIPYR_40079</name>
</gene>
<dbReference type="InterPro" id="IPR039445">
    <property type="entry name" value="DauR-like_HTH"/>
</dbReference>
<evidence type="ECO:0000313" key="3">
    <source>
        <dbReference type="EMBL" id="SBS73276.1"/>
    </source>
</evidence>
<accession>A0A1Y5P3I8</accession>
<evidence type="ECO:0000259" key="2">
    <source>
        <dbReference type="Pfam" id="PF13309"/>
    </source>
</evidence>
<organism evidence="3">
    <name type="scientific">uncultured Microbacterium sp</name>
    <dbReference type="NCBI Taxonomy" id="191216"/>
    <lineage>
        <taxon>Bacteria</taxon>
        <taxon>Bacillati</taxon>
        <taxon>Actinomycetota</taxon>
        <taxon>Actinomycetes</taxon>
        <taxon>Micrococcales</taxon>
        <taxon>Microbacteriaceae</taxon>
        <taxon>Microbacterium</taxon>
        <taxon>environmental samples</taxon>
    </lineage>
</organism>